<feature type="domain" description="SLH" evidence="3">
    <location>
        <begin position="128"/>
        <end position="199"/>
    </location>
</feature>
<dbReference type="Pfam" id="PF13860">
    <property type="entry name" value="FlgD_ig"/>
    <property type="match status" value="1"/>
</dbReference>
<dbReference type="eggNOG" id="COG1520">
    <property type="taxonomic scope" value="Bacteria"/>
</dbReference>
<reference evidence="4 5" key="1">
    <citation type="journal article" date="2010" name="Stand. Genomic Sci.">
        <title>Complete genome sequence of Thermaerobacter marianensis type strain (7p75a).</title>
        <authorList>
            <person name="Han C."/>
            <person name="Gu W."/>
            <person name="Zhang X."/>
            <person name="Lapidus A."/>
            <person name="Nolan M."/>
            <person name="Copeland A."/>
            <person name="Lucas S."/>
            <person name="Del Rio T.G."/>
            <person name="Tice H."/>
            <person name="Cheng J.F."/>
            <person name="Tapia R."/>
            <person name="Goodwin L."/>
            <person name="Pitluck S."/>
            <person name="Pagani I."/>
            <person name="Ivanova N."/>
            <person name="Mavromatis K."/>
            <person name="Mikhailova N."/>
            <person name="Pati A."/>
            <person name="Chen A."/>
            <person name="Palaniappan K."/>
            <person name="Land M."/>
            <person name="Hauser L."/>
            <person name="Chang Y.J."/>
            <person name="Jeffries C.D."/>
            <person name="Schneider S."/>
            <person name="Rohde M."/>
            <person name="Goker M."/>
            <person name="Pukall R."/>
            <person name="Woyke T."/>
            <person name="Bristow J."/>
            <person name="Eisen J.A."/>
            <person name="Markowitz V."/>
            <person name="Hugenholtz P."/>
            <person name="Kyrpides N.C."/>
            <person name="Klenk H.P."/>
            <person name="Detter J.C."/>
        </authorList>
    </citation>
    <scope>NUCLEOTIDE SEQUENCE [LARGE SCALE GENOMIC DNA]</scope>
    <source>
        <strain evidence="5">ATCC 700841 / DSM 12885 / JCM 10246 / 7p75a</strain>
    </source>
</reference>
<dbReference type="STRING" id="644966.Tmar_1205"/>
<evidence type="ECO:0000256" key="2">
    <source>
        <dbReference type="SAM" id="MobiDB-lite"/>
    </source>
</evidence>
<accession>E6SL87</accession>
<protein>
    <submittedName>
        <fullName evidence="4">S-layer domain-containing protein</fullName>
    </submittedName>
</protein>
<dbReference type="InterPro" id="IPR001119">
    <property type="entry name" value="SLH_dom"/>
</dbReference>
<feature type="domain" description="SLH" evidence="3">
    <location>
        <begin position="274"/>
        <end position="337"/>
    </location>
</feature>
<dbReference type="EMBL" id="CP002344">
    <property type="protein sequence ID" value="ADU51318.1"/>
    <property type="molecule type" value="Genomic_DNA"/>
</dbReference>
<evidence type="ECO:0000313" key="4">
    <source>
        <dbReference type="EMBL" id="ADU51318.1"/>
    </source>
</evidence>
<dbReference type="HOGENOM" id="CLU_437376_0_0_9"/>
<dbReference type="Gene3D" id="2.60.40.4070">
    <property type="match status" value="1"/>
</dbReference>
<dbReference type="InterPro" id="IPR025965">
    <property type="entry name" value="FlgD/Vpr_Ig-like"/>
</dbReference>
<dbReference type="AlphaFoldDB" id="E6SL87"/>
<evidence type="ECO:0000313" key="5">
    <source>
        <dbReference type="Proteomes" id="UP000008915"/>
    </source>
</evidence>
<dbReference type="Proteomes" id="UP000008915">
    <property type="component" value="Chromosome"/>
</dbReference>
<dbReference type="Pfam" id="PF00395">
    <property type="entry name" value="SLH"/>
    <property type="match status" value="1"/>
</dbReference>
<keyword evidence="1" id="KW-0677">Repeat</keyword>
<dbReference type="PROSITE" id="PS51272">
    <property type="entry name" value="SLH"/>
    <property type="match status" value="2"/>
</dbReference>
<organism evidence="4 5">
    <name type="scientific">Thermaerobacter marianensis (strain ATCC 700841 / DSM 12885 / JCM 10246 / 7p75a)</name>
    <dbReference type="NCBI Taxonomy" id="644966"/>
    <lineage>
        <taxon>Bacteria</taxon>
        <taxon>Bacillati</taxon>
        <taxon>Bacillota</taxon>
        <taxon>Clostridia</taxon>
        <taxon>Eubacteriales</taxon>
        <taxon>Clostridiales Family XVII. Incertae Sedis</taxon>
        <taxon>Thermaerobacter</taxon>
    </lineage>
</organism>
<feature type="region of interest" description="Disordered" evidence="2">
    <location>
        <begin position="53"/>
        <end position="82"/>
    </location>
</feature>
<evidence type="ECO:0000259" key="3">
    <source>
        <dbReference type="PROSITE" id="PS51272"/>
    </source>
</evidence>
<proteinExistence type="predicted"/>
<evidence type="ECO:0000256" key="1">
    <source>
        <dbReference type="ARBA" id="ARBA00022737"/>
    </source>
</evidence>
<reference evidence="5" key="2">
    <citation type="journal article" date="2010" name="Stand. Genomic Sci.">
        <title>Complete genome sequence of Thermaerobacter marianensis type strain (7p75aT).</title>
        <authorList>
            <person name="Han C."/>
            <person name="Gu W."/>
            <person name="Zhang X."/>
            <person name="Lapidus A."/>
            <person name="Nolan M."/>
            <person name="Copeland A."/>
            <person name="Lucas S."/>
            <person name="Glavina Del Rio T."/>
            <person name="Tice H."/>
            <person name="Cheng J."/>
            <person name="Tapia R."/>
            <person name="Goodwin L."/>
            <person name="Pitluck S."/>
            <person name="Pagani I."/>
            <person name="Ivanova N."/>
            <person name="Mavromatis K."/>
            <person name="Mikhailova N."/>
            <person name="Pati A."/>
            <person name="Chen A."/>
            <person name="Palaniappan K."/>
            <person name="Land M."/>
            <person name="Hauser L."/>
            <person name="Chang Y."/>
            <person name="Jeffries C."/>
            <person name="Schneider S."/>
            <person name="Rohde M."/>
            <person name="Goker M."/>
            <person name="Pukall R."/>
            <person name="Woyke T."/>
            <person name="Bristow J."/>
            <person name="Eisen J."/>
            <person name="Markowitz V."/>
            <person name="Hugenholtz P."/>
            <person name="Kyrpides N."/>
            <person name="Klenk H."/>
            <person name="Detter J."/>
        </authorList>
    </citation>
    <scope>NUCLEOTIDE SEQUENCE [LARGE SCALE GENOMIC DNA]</scope>
    <source>
        <strain evidence="5">ATCC 700841 / DSM 12885 / JCM 10246 / 7p75a</strain>
    </source>
</reference>
<gene>
    <name evidence="4" type="ordered locus">Tmar_1205</name>
</gene>
<sequence>MDPNSGYAGNGVAEPIRLREGTPWTVRARHSAAGGASGGCVTRDGLTGLRLVGEGDGEGAVGGRGTRDGRPAADGAATAEQRGVTAAPAGCAASGQRCFRRFRPRPPRPVRLVPVLAGVLLMAVPAQAADPWYVDLGNHWAADEVRVLWEEGVTDGYLRTDALGRPQAYFLPNAYMERAQFAVLLAKVMGLEPTPSGPPVYPDVPPGYRAGGDLDAYPWIQAGSRAGLFPDEPGRAFRPAAVIRRDEAVAMLVYALDLSWYAEGLPEARVAALLGRFDDAHRIRPALRRAVAAAIDLAIVVGYGDGFLRPDRSLTRAEGATLIYKAAIMRVGARPPSFSPDGDGADDTTRLEAEALLNGNQKAWKVEILDTTGRPVRVWTGTRLPASWDWDGRDAQGQPVPAGVYLLRGELTARQGTRFVSAIEPVEVIYRRLAATASPPVVEPGDVVQVAAFTEGPAEAVHLEAPGSTRPAPLAAVAPGTWWGHWTVPQDLEPGTYTLTVIGRFPGLERRQALSVQVLPPLWIRGEVHPDRVAPGTAVTVTAEVPASADAVELHPPGGGPAVPLVEAGPGRWEVTWTVPRTAPPGSVLALELEARRGTRRATAQLQIRVVEPGVAARPVFHLTH</sequence>
<keyword evidence="5" id="KW-1185">Reference proteome</keyword>
<dbReference type="RefSeq" id="WP_013495623.1">
    <property type="nucleotide sequence ID" value="NC_014831.1"/>
</dbReference>
<dbReference type="KEGG" id="tmr:Tmar_1205"/>
<name>E6SL87_THEM7</name>